<feature type="compositionally biased region" description="Polar residues" evidence="1">
    <location>
        <begin position="243"/>
        <end position="264"/>
    </location>
</feature>
<protein>
    <submittedName>
        <fullName evidence="2">Uncharacterized protein</fullName>
    </submittedName>
</protein>
<feature type="region of interest" description="Disordered" evidence="1">
    <location>
        <begin position="147"/>
        <end position="299"/>
    </location>
</feature>
<evidence type="ECO:0000313" key="3">
    <source>
        <dbReference type="Proteomes" id="UP000176087"/>
    </source>
</evidence>
<gene>
    <name evidence="2" type="ORF">AN215_22280</name>
</gene>
<comment type="caution">
    <text evidence="2">The sequence shown here is derived from an EMBL/GenBank/DDBJ whole genome shotgun (WGS) entry which is preliminary data.</text>
</comment>
<organism evidence="2 3">
    <name type="scientific">Streptomyces abyssalis</name>
    <dbReference type="NCBI Taxonomy" id="933944"/>
    <lineage>
        <taxon>Bacteria</taxon>
        <taxon>Bacillati</taxon>
        <taxon>Actinomycetota</taxon>
        <taxon>Actinomycetes</taxon>
        <taxon>Kitasatosporales</taxon>
        <taxon>Streptomycetaceae</taxon>
        <taxon>Streptomyces</taxon>
    </lineage>
</organism>
<name>A0A1E7JFS7_9ACTN</name>
<dbReference type="AlphaFoldDB" id="A0A1E7JFS7"/>
<evidence type="ECO:0000256" key="1">
    <source>
        <dbReference type="SAM" id="MobiDB-lite"/>
    </source>
</evidence>
<feature type="region of interest" description="Disordered" evidence="1">
    <location>
        <begin position="40"/>
        <end position="126"/>
    </location>
</feature>
<feature type="compositionally biased region" description="Gly residues" evidence="1">
    <location>
        <begin position="150"/>
        <end position="169"/>
    </location>
</feature>
<evidence type="ECO:0000313" key="2">
    <source>
        <dbReference type="EMBL" id="OEU85318.1"/>
    </source>
</evidence>
<proteinExistence type="predicted"/>
<dbReference type="STRING" id="933944.AN215_22280"/>
<keyword evidence="3" id="KW-1185">Reference proteome</keyword>
<dbReference type="EMBL" id="LJGT01000041">
    <property type="protein sequence ID" value="OEU85318.1"/>
    <property type="molecule type" value="Genomic_DNA"/>
</dbReference>
<sequence>MPAAVRPPHAAAARRVVLTLLFLGGFLALAFVLGGSAQAAPATDHDGRVASGAPSAALKSGKQAGPAGDSRSGPSGKTKHGLTEAEEAELAEQERSAARRAAARTASHAVGPVAEGAGRTAEVTRPVGDAVEGVTGAEGLHELPARLGLGELGDGVAGGGPGEGGGSAGSGEADDATGTAAGDASGDRANGPRTHGDWGIALGASLPGTATLTDADEGVPGSGGGGPSDRSPVHHTPAAPAPGTSQHAGDSQSQRGGPQQSDAVTSGAGKSGPLQPGAARAADGTPTRDRAGDVLEFPG</sequence>
<dbReference type="PATRIC" id="fig|933944.5.peg.6070"/>
<dbReference type="Proteomes" id="UP000176087">
    <property type="component" value="Unassembled WGS sequence"/>
</dbReference>
<reference evidence="2 3" key="1">
    <citation type="journal article" date="2016" name="Front. Microbiol.">
        <title>Comparative Genomics Analysis of Streptomyces Species Reveals Their Adaptation to the Marine Environment and Their Diversity at the Genomic Level.</title>
        <authorList>
            <person name="Tian X."/>
            <person name="Zhang Z."/>
            <person name="Yang T."/>
            <person name="Chen M."/>
            <person name="Li J."/>
            <person name="Chen F."/>
            <person name="Yang J."/>
            <person name="Li W."/>
            <person name="Zhang B."/>
            <person name="Zhang Z."/>
            <person name="Wu J."/>
            <person name="Zhang C."/>
            <person name="Long L."/>
            <person name="Xiao J."/>
        </authorList>
    </citation>
    <scope>NUCLEOTIDE SEQUENCE [LARGE SCALE GENOMIC DNA]</scope>
    <source>
        <strain evidence="2 3">SCSIO 10390</strain>
    </source>
</reference>
<accession>A0A1E7JFS7</accession>